<comment type="caution">
    <text evidence="1">The sequence shown here is derived from an EMBL/GenBank/DDBJ whole genome shotgun (WGS) entry which is preliminary data.</text>
</comment>
<keyword evidence="2" id="KW-1185">Reference proteome</keyword>
<dbReference type="AlphaFoldDB" id="A0A9N8Z8S1"/>
<gene>
    <name evidence="1" type="ORF">CPELLU_LOCUS1542</name>
</gene>
<evidence type="ECO:0000313" key="1">
    <source>
        <dbReference type="EMBL" id="CAG8481511.1"/>
    </source>
</evidence>
<proteinExistence type="predicted"/>
<accession>A0A9N8Z8S1</accession>
<dbReference type="Proteomes" id="UP000789759">
    <property type="component" value="Unassembled WGS sequence"/>
</dbReference>
<dbReference type="OrthoDB" id="2318560at2759"/>
<reference evidence="1" key="1">
    <citation type="submission" date="2021-06" db="EMBL/GenBank/DDBJ databases">
        <authorList>
            <person name="Kallberg Y."/>
            <person name="Tangrot J."/>
            <person name="Rosling A."/>
        </authorList>
    </citation>
    <scope>NUCLEOTIDE SEQUENCE</scope>
    <source>
        <strain evidence="1">FL966</strain>
    </source>
</reference>
<name>A0A9N8Z8S1_9GLOM</name>
<protein>
    <submittedName>
        <fullName evidence="1">22654_t:CDS:1</fullName>
    </submittedName>
</protein>
<dbReference type="EMBL" id="CAJVQA010000577">
    <property type="protein sequence ID" value="CAG8481511.1"/>
    <property type="molecule type" value="Genomic_DNA"/>
</dbReference>
<sequence length="198" mass="23503">MIHLDYLQKVYRETYNTARVLSSGIETWENCFTRILYSNKGLTEKDKKIIQEWSIDFFEQRKERDESGKPMQCSKCNSIKYSYIYCKNCMKKKLESQFRNWTSGNRYIDDCIQRRQSEISMSGSIIEWIPFDQFEEIEFLAKGGFSKVYTARWTKGSIDKLDEENECFIRTGTLDVVLKSLNDSEQIGEEFIKEVIKM</sequence>
<evidence type="ECO:0000313" key="2">
    <source>
        <dbReference type="Proteomes" id="UP000789759"/>
    </source>
</evidence>
<organism evidence="1 2">
    <name type="scientific">Cetraspora pellucida</name>
    <dbReference type="NCBI Taxonomy" id="1433469"/>
    <lineage>
        <taxon>Eukaryota</taxon>
        <taxon>Fungi</taxon>
        <taxon>Fungi incertae sedis</taxon>
        <taxon>Mucoromycota</taxon>
        <taxon>Glomeromycotina</taxon>
        <taxon>Glomeromycetes</taxon>
        <taxon>Diversisporales</taxon>
        <taxon>Gigasporaceae</taxon>
        <taxon>Cetraspora</taxon>
    </lineage>
</organism>